<sequence length="231" mass="27084">MIMNWFIFDKNRVLKFVLGIIIFVLCFPNSSHAQSDSINEVTLKYEHRIAKYKKRWSNIIPDYTKIQFAGGMGLLSAGIGWDYGNKHWETDLLLGFLPKFSGDEAHATITLKENYIPWKVILSHETDFSQWMLEPFTVSLYFNKIFGDTFWQKPPKKYPKGYYYVATNLRINLAFGQRINLHFKNPRFSNAMCIFYEVCTNDLYIMCAVQNKTLKLHDIFSLSLGIKFQIL</sequence>
<evidence type="ECO:0000313" key="3">
    <source>
        <dbReference type="Proteomes" id="UP000594042"/>
    </source>
</evidence>
<keyword evidence="3" id="KW-1185">Reference proteome</keyword>
<dbReference type="KEGG" id="copr:Cop2CBH44_07420"/>
<dbReference type="Proteomes" id="UP000594042">
    <property type="component" value="Chromosome"/>
</dbReference>
<reference evidence="3" key="1">
    <citation type="submission" date="2020-07" db="EMBL/GenBank/DDBJ databases">
        <title>Complete genome sequencing of Coprobacter sp. strain 2CBH44.</title>
        <authorList>
            <person name="Sakamoto M."/>
            <person name="Murakami T."/>
            <person name="Mori H."/>
        </authorList>
    </citation>
    <scope>NUCLEOTIDE SEQUENCE [LARGE SCALE GENOMIC DNA]</scope>
    <source>
        <strain evidence="3">2CBH44</strain>
    </source>
</reference>
<dbReference type="AlphaFoldDB" id="A0A7G1HRQ5"/>
<dbReference type="EMBL" id="AP023322">
    <property type="protein sequence ID" value="BCI62389.1"/>
    <property type="molecule type" value="Genomic_DNA"/>
</dbReference>
<name>A0A7G1HRQ5_9BACT</name>
<feature type="chain" id="PRO_5028800431" description="Outer membrane protein beta-barrel domain-containing protein" evidence="1">
    <location>
        <begin position="34"/>
        <end position="231"/>
    </location>
</feature>
<evidence type="ECO:0000313" key="2">
    <source>
        <dbReference type="EMBL" id="BCI62389.1"/>
    </source>
</evidence>
<accession>A0A7G1HRQ5</accession>
<keyword evidence="1" id="KW-0732">Signal</keyword>
<evidence type="ECO:0008006" key="4">
    <source>
        <dbReference type="Google" id="ProtNLM"/>
    </source>
</evidence>
<proteinExistence type="predicted"/>
<evidence type="ECO:0000256" key="1">
    <source>
        <dbReference type="SAM" id="SignalP"/>
    </source>
</evidence>
<feature type="signal peptide" evidence="1">
    <location>
        <begin position="1"/>
        <end position="33"/>
    </location>
</feature>
<protein>
    <recommendedName>
        <fullName evidence="4">Outer membrane protein beta-barrel domain-containing protein</fullName>
    </recommendedName>
</protein>
<organism evidence="2 3">
    <name type="scientific">Coprobacter secundus subsp. similis</name>
    <dbReference type="NCBI Taxonomy" id="2751153"/>
    <lineage>
        <taxon>Bacteria</taxon>
        <taxon>Pseudomonadati</taxon>
        <taxon>Bacteroidota</taxon>
        <taxon>Bacteroidia</taxon>
        <taxon>Bacteroidales</taxon>
        <taxon>Barnesiellaceae</taxon>
        <taxon>Coprobacter</taxon>
    </lineage>
</organism>
<gene>
    <name evidence="2" type="ORF">Cop2CBH44_07420</name>
</gene>